<dbReference type="InterPro" id="IPR015946">
    <property type="entry name" value="KH_dom-like_a/b"/>
</dbReference>
<dbReference type="SMART" id="SM00393">
    <property type="entry name" value="R3H"/>
    <property type="match status" value="1"/>
</dbReference>
<evidence type="ECO:0000313" key="2">
    <source>
        <dbReference type="EMBL" id="KKR11280.1"/>
    </source>
</evidence>
<dbReference type="Pfam" id="PF01424">
    <property type="entry name" value="R3H"/>
    <property type="match status" value="1"/>
</dbReference>
<evidence type="ECO:0000259" key="1">
    <source>
        <dbReference type="PROSITE" id="PS51061"/>
    </source>
</evidence>
<dbReference type="EMBL" id="LBWP01000009">
    <property type="protein sequence ID" value="KKR11280.1"/>
    <property type="molecule type" value="Genomic_DNA"/>
</dbReference>
<evidence type="ECO:0000313" key="3">
    <source>
        <dbReference type="Proteomes" id="UP000034246"/>
    </source>
</evidence>
<feature type="domain" description="R3H" evidence="1">
    <location>
        <begin position="93"/>
        <end position="158"/>
    </location>
</feature>
<dbReference type="PANTHER" id="PTHR35800:SF1">
    <property type="entry name" value="RNA-BINDING PROTEIN KHPB"/>
    <property type="match status" value="1"/>
</dbReference>
<dbReference type="GO" id="GO:0003723">
    <property type="term" value="F:RNA binding"/>
    <property type="evidence" value="ECO:0007669"/>
    <property type="project" value="InterPro"/>
</dbReference>
<dbReference type="CDD" id="cd02414">
    <property type="entry name" value="KH-II_Jag"/>
    <property type="match status" value="1"/>
</dbReference>
<dbReference type="InterPro" id="IPR038008">
    <property type="entry name" value="Jag_KH"/>
</dbReference>
<organism evidence="2 3">
    <name type="scientific">Candidatus Woesebacteria bacterium GW2011_GWA1_39_21</name>
    <dbReference type="NCBI Taxonomy" id="1618550"/>
    <lineage>
        <taxon>Bacteria</taxon>
        <taxon>Candidatus Woeseibacteriota</taxon>
    </lineage>
</organism>
<dbReference type="Gene3D" id="3.30.1370.50">
    <property type="entry name" value="R3H-like domain"/>
    <property type="match status" value="1"/>
</dbReference>
<reference evidence="2 3" key="1">
    <citation type="journal article" date="2015" name="Nature">
        <title>rRNA introns, odd ribosomes, and small enigmatic genomes across a large radiation of phyla.</title>
        <authorList>
            <person name="Brown C.T."/>
            <person name="Hug L.A."/>
            <person name="Thomas B.C."/>
            <person name="Sharon I."/>
            <person name="Castelle C.J."/>
            <person name="Singh A."/>
            <person name="Wilkins M.J."/>
            <person name="Williams K.H."/>
            <person name="Banfield J.F."/>
        </authorList>
    </citation>
    <scope>NUCLEOTIDE SEQUENCE [LARGE SCALE GENOMIC DNA]</scope>
</reference>
<sequence>MVAKLTKNNDEKLVKETSEELLKLIGVEVSCGVSYDNENKMYLLDIPAQDEAGLLIGKKGETINSFQVVLNQILRSKKGEWLRVVVNIADFREKEKNRMQELAQQTAVRARETGEPQNLYNLTASQRRTVHMTLSQEEDLQTVSVGEGNERYLIVSKK</sequence>
<dbReference type="InterPro" id="IPR036867">
    <property type="entry name" value="R3H_dom_sf"/>
</dbReference>
<dbReference type="SUPFAM" id="SSF82708">
    <property type="entry name" value="R3H domain"/>
    <property type="match status" value="1"/>
</dbReference>
<dbReference type="AlphaFoldDB" id="A0A0G0QLL9"/>
<accession>A0A0G0QLL9</accession>
<dbReference type="PANTHER" id="PTHR35800">
    <property type="entry name" value="PROTEIN JAG"/>
    <property type="match status" value="1"/>
</dbReference>
<dbReference type="InterPro" id="IPR001374">
    <property type="entry name" value="R3H_dom"/>
</dbReference>
<proteinExistence type="predicted"/>
<dbReference type="Proteomes" id="UP000034246">
    <property type="component" value="Unassembled WGS sequence"/>
</dbReference>
<protein>
    <recommendedName>
        <fullName evidence="1">R3H domain-containing protein</fullName>
    </recommendedName>
</protein>
<dbReference type="STRING" id="1618550.UT39_C0009G0040"/>
<dbReference type="InterPro" id="IPR039247">
    <property type="entry name" value="KhpB"/>
</dbReference>
<name>A0A0G0QLL9_9BACT</name>
<comment type="caution">
    <text evidence="2">The sequence shown here is derived from an EMBL/GenBank/DDBJ whole genome shotgun (WGS) entry which is preliminary data.</text>
</comment>
<dbReference type="Gene3D" id="3.30.300.20">
    <property type="match status" value="1"/>
</dbReference>
<gene>
    <name evidence="2" type="ORF">UT39_C0009G0040</name>
</gene>
<dbReference type="PROSITE" id="PS51061">
    <property type="entry name" value="R3H"/>
    <property type="match status" value="1"/>
</dbReference>